<keyword evidence="2" id="KW-1185">Reference proteome</keyword>
<evidence type="ECO:0000313" key="1">
    <source>
        <dbReference type="EMBL" id="MBK4737812.1"/>
    </source>
</evidence>
<reference evidence="1" key="1">
    <citation type="submission" date="2021-01" db="EMBL/GenBank/DDBJ databases">
        <title>Genome sequence of strain Noviherbaspirillum sp. DKR-6.</title>
        <authorList>
            <person name="Chaudhary D.K."/>
        </authorList>
    </citation>
    <scope>NUCLEOTIDE SEQUENCE</scope>
    <source>
        <strain evidence="1">DKR-6</strain>
    </source>
</reference>
<name>A0A934SY01_9BURK</name>
<sequence>MFRVGTWVGAKRWPNHMSHPDHWGKPIGGQVLDFTDPRAWANTPQFPSDNPHAGDVMGVALKAKAAGQLDNVIPVYWDFGTHRRVYWEPVSTVHTFEEDIALWKAAKAMKWDQLLHPRRKKPRSIAEFLPETLQHLAHA</sequence>
<dbReference type="RefSeq" id="WP_200596408.1">
    <property type="nucleotide sequence ID" value="NZ_JAEPBG010000015.1"/>
</dbReference>
<accession>A0A934SY01</accession>
<protein>
    <submittedName>
        <fullName evidence="1">Uncharacterized protein</fullName>
    </submittedName>
</protein>
<dbReference type="Proteomes" id="UP000622890">
    <property type="component" value="Unassembled WGS sequence"/>
</dbReference>
<dbReference type="AlphaFoldDB" id="A0A934SY01"/>
<gene>
    <name evidence="1" type="ORF">JJB74_24595</name>
</gene>
<dbReference type="EMBL" id="JAEPBG010000015">
    <property type="protein sequence ID" value="MBK4737812.1"/>
    <property type="molecule type" value="Genomic_DNA"/>
</dbReference>
<evidence type="ECO:0000313" key="2">
    <source>
        <dbReference type="Proteomes" id="UP000622890"/>
    </source>
</evidence>
<comment type="caution">
    <text evidence="1">The sequence shown here is derived from an EMBL/GenBank/DDBJ whole genome shotgun (WGS) entry which is preliminary data.</text>
</comment>
<organism evidence="1 2">
    <name type="scientific">Noviherbaspirillum pedocola</name>
    <dbReference type="NCBI Taxonomy" id="2801341"/>
    <lineage>
        <taxon>Bacteria</taxon>
        <taxon>Pseudomonadati</taxon>
        <taxon>Pseudomonadota</taxon>
        <taxon>Betaproteobacteria</taxon>
        <taxon>Burkholderiales</taxon>
        <taxon>Oxalobacteraceae</taxon>
        <taxon>Noviherbaspirillum</taxon>
    </lineage>
</organism>
<proteinExistence type="predicted"/>